<organism evidence="4 5">
    <name type="scientific">Methanobacterium spitsbergense</name>
    <dbReference type="NCBI Taxonomy" id="2874285"/>
    <lineage>
        <taxon>Archaea</taxon>
        <taxon>Methanobacteriati</taxon>
        <taxon>Methanobacteriota</taxon>
        <taxon>Methanomada group</taxon>
        <taxon>Methanobacteria</taxon>
        <taxon>Methanobacteriales</taxon>
        <taxon>Methanobacteriaceae</taxon>
        <taxon>Methanobacterium</taxon>
    </lineage>
</organism>
<evidence type="ECO:0000313" key="5">
    <source>
        <dbReference type="Proteomes" id="UP000825933"/>
    </source>
</evidence>
<dbReference type="EMBL" id="JAIOUQ010000009">
    <property type="protein sequence ID" value="MBZ2166188.1"/>
    <property type="molecule type" value="Genomic_DNA"/>
</dbReference>
<dbReference type="PANTHER" id="PTHR43351">
    <property type="entry name" value="L(+)-TARTRATE DEHYDRATASE SUBUNIT BETA"/>
    <property type="match status" value="1"/>
</dbReference>
<keyword evidence="2" id="KW-0456">Lyase</keyword>
<reference evidence="5" key="1">
    <citation type="journal article" date="2022" name="Microbiol. Resour. Announc.">
        <title>Draft Genome Sequence of a Methanogenic Archaeon from West Spitsbergen Permafrost.</title>
        <authorList>
            <person name="Trubitsyn V."/>
            <person name="Rivkina E."/>
            <person name="Shcherbakova V."/>
        </authorList>
    </citation>
    <scope>NUCLEOTIDE SEQUENCE [LARGE SCALE GENOMIC DNA]</scope>
    <source>
        <strain evidence="5">VT</strain>
    </source>
</reference>
<evidence type="ECO:0000313" key="4">
    <source>
        <dbReference type="EMBL" id="MBZ2166188.1"/>
    </source>
</evidence>
<proteinExistence type="inferred from homology"/>
<dbReference type="InterPro" id="IPR036660">
    <property type="entry name" value="Fe-S_hydroAse_TtdB_cat_sf"/>
</dbReference>
<dbReference type="RefSeq" id="WP_223791750.1">
    <property type="nucleotide sequence ID" value="NZ_JAIOUQ010000009.1"/>
</dbReference>
<dbReference type="GO" id="GO:0016836">
    <property type="term" value="F:hydro-lyase activity"/>
    <property type="evidence" value="ECO:0007669"/>
    <property type="project" value="InterPro"/>
</dbReference>
<dbReference type="Pfam" id="PF05683">
    <property type="entry name" value="Fumerase_C"/>
    <property type="match status" value="1"/>
</dbReference>
<dbReference type="Proteomes" id="UP000825933">
    <property type="component" value="Unassembled WGS sequence"/>
</dbReference>
<dbReference type="Gene3D" id="3.20.130.10">
    <property type="entry name" value="Fe-S hydro-lyase, tartrate dehydratase beta-type, catalytic domain"/>
    <property type="match status" value="1"/>
</dbReference>
<protein>
    <submittedName>
        <fullName evidence="4">FumA C-terminus/TtdB family hydratase beta subunit</fullName>
    </submittedName>
</protein>
<evidence type="ECO:0000259" key="3">
    <source>
        <dbReference type="Pfam" id="PF05683"/>
    </source>
</evidence>
<evidence type="ECO:0000256" key="1">
    <source>
        <dbReference type="ARBA" id="ARBA00008876"/>
    </source>
</evidence>
<comment type="similarity">
    <text evidence="1">Belongs to the class-I fumarase family.</text>
</comment>
<dbReference type="NCBIfam" id="TIGR00723">
    <property type="entry name" value="ttdB_fumA_fumB"/>
    <property type="match status" value="1"/>
</dbReference>
<comment type="caution">
    <text evidence="4">The sequence shown here is derived from an EMBL/GenBank/DDBJ whole genome shotgun (WGS) entry which is preliminary data.</text>
</comment>
<evidence type="ECO:0000256" key="2">
    <source>
        <dbReference type="ARBA" id="ARBA00023239"/>
    </source>
</evidence>
<dbReference type="AlphaFoldDB" id="A0A8T5UR02"/>
<name>A0A8T5UR02_9EURY</name>
<dbReference type="PANTHER" id="PTHR43351:SF2">
    <property type="entry name" value="L(+)-TARTRATE DEHYDRATASE SUBUNIT BETA-RELATED"/>
    <property type="match status" value="1"/>
</dbReference>
<sequence length="181" mass="19772">MNVKLETPISSEETANLRIGDIVYISGTIYTARDSAHKRMVEKGSPIDIKDSIIFHAGPIIKKTDDKYDMIAVGPTTSTRMNPYEHKILDMGAGLIVGKGGMDEETSKALVRNKKAYLSAVGGCAALYVKSVVKVNSVHWLDLGVPEAVWELEVKEFGPLIVTMDSTGGNLYDEVKKRVSN</sequence>
<keyword evidence="5" id="KW-1185">Reference proteome</keyword>
<gene>
    <name evidence="4" type="ORF">K8N75_09070</name>
</gene>
<dbReference type="SUPFAM" id="SSF117457">
    <property type="entry name" value="FumA C-terminal domain-like"/>
    <property type="match status" value="1"/>
</dbReference>
<dbReference type="InterPro" id="IPR004647">
    <property type="entry name" value="Fe-S_hydro-lyase_TtdB-typ_cat"/>
</dbReference>
<accession>A0A8T5UR02</accession>
<feature type="domain" description="Fe-S hydro-lyase tartrate dehydratase beta-type catalytic" evidence="3">
    <location>
        <begin position="2"/>
        <end position="174"/>
    </location>
</feature>